<dbReference type="EMBL" id="BART01003341">
    <property type="protein sequence ID" value="GAG55500.1"/>
    <property type="molecule type" value="Genomic_DNA"/>
</dbReference>
<feature type="transmembrane region" description="Helical" evidence="1">
    <location>
        <begin position="148"/>
        <end position="171"/>
    </location>
</feature>
<keyword evidence="1" id="KW-0472">Membrane</keyword>
<protein>
    <submittedName>
        <fullName evidence="2">Uncharacterized protein</fullName>
    </submittedName>
</protein>
<gene>
    <name evidence="2" type="ORF">S01H4_09316</name>
</gene>
<dbReference type="SUPFAM" id="SSF103473">
    <property type="entry name" value="MFS general substrate transporter"/>
    <property type="match status" value="1"/>
</dbReference>
<evidence type="ECO:0000256" key="1">
    <source>
        <dbReference type="SAM" id="Phobius"/>
    </source>
</evidence>
<keyword evidence="1" id="KW-0812">Transmembrane</keyword>
<name>X0YHZ3_9ZZZZ</name>
<dbReference type="AlphaFoldDB" id="X0YHZ3"/>
<evidence type="ECO:0000313" key="2">
    <source>
        <dbReference type="EMBL" id="GAG55500.1"/>
    </source>
</evidence>
<feature type="transmembrane region" description="Helical" evidence="1">
    <location>
        <begin position="191"/>
        <end position="211"/>
    </location>
</feature>
<reference evidence="2" key="1">
    <citation type="journal article" date="2014" name="Front. Microbiol.">
        <title>High frequency of phylogenetically diverse reductive dehalogenase-homologous genes in deep subseafloor sedimentary metagenomes.</title>
        <authorList>
            <person name="Kawai M."/>
            <person name="Futagami T."/>
            <person name="Toyoda A."/>
            <person name="Takaki Y."/>
            <person name="Nishi S."/>
            <person name="Hori S."/>
            <person name="Arai W."/>
            <person name="Tsubouchi T."/>
            <person name="Morono Y."/>
            <person name="Uchiyama I."/>
            <person name="Ito T."/>
            <person name="Fujiyama A."/>
            <person name="Inagaki F."/>
            <person name="Takami H."/>
        </authorList>
    </citation>
    <scope>NUCLEOTIDE SEQUENCE</scope>
    <source>
        <strain evidence="2">Expedition CK06-06</strain>
    </source>
</reference>
<comment type="caution">
    <text evidence="2">The sequence shown here is derived from an EMBL/GenBank/DDBJ whole genome shotgun (WGS) entry which is preliminary data.</text>
</comment>
<accession>X0YHZ3</accession>
<dbReference type="InterPro" id="IPR036259">
    <property type="entry name" value="MFS_trans_sf"/>
</dbReference>
<proteinExistence type="predicted"/>
<organism evidence="2">
    <name type="scientific">marine sediment metagenome</name>
    <dbReference type="NCBI Taxonomy" id="412755"/>
    <lineage>
        <taxon>unclassified sequences</taxon>
        <taxon>metagenomes</taxon>
        <taxon>ecological metagenomes</taxon>
    </lineage>
</organism>
<keyword evidence="1" id="KW-1133">Transmembrane helix</keyword>
<sequence>MPKDEKEKSPVESFGDMVKEFGETVSKIFNDPELKKKSKEFAKSAEDSAKAFGKRFKDEGVKEKFEDFKKAARGFGNSVSDYFKSDKEREEETHDVEYEWEKKLDEKMKKFGERAEEAGKKFDRKMKKVGDKVDSYFKDTRGGRITGYSFAIMWSVIFFVLFNFYQSYIAYYHYDGIWHRYPLLTESFSQWLPIVSVALAASMIGNILLIIYDGYFFRRIIRIILNLFGISAVISLLIIFPFDFTVFPRDLTGILNPIVIVVLILIIMGMVIDTMVRAIKLIFYTGRSY</sequence>
<feature type="transmembrane region" description="Helical" evidence="1">
    <location>
        <begin position="254"/>
        <end position="272"/>
    </location>
</feature>
<feature type="transmembrane region" description="Helical" evidence="1">
    <location>
        <begin position="223"/>
        <end position="242"/>
    </location>
</feature>